<dbReference type="AlphaFoldDB" id="A0A5B0R9W5"/>
<evidence type="ECO:0000313" key="2">
    <source>
        <dbReference type="Proteomes" id="UP000325313"/>
    </source>
</evidence>
<dbReference type="Proteomes" id="UP000325313">
    <property type="component" value="Unassembled WGS sequence"/>
</dbReference>
<dbReference type="EMBL" id="VDEP01000237">
    <property type="protein sequence ID" value="KAA1121903.1"/>
    <property type="molecule type" value="Genomic_DNA"/>
</dbReference>
<accession>A0A5B0R9W5</accession>
<evidence type="ECO:0000313" key="1">
    <source>
        <dbReference type="EMBL" id="KAA1121903.1"/>
    </source>
</evidence>
<name>A0A5B0R9W5_PUCGR</name>
<reference evidence="1 2" key="1">
    <citation type="submission" date="2019-05" db="EMBL/GenBank/DDBJ databases">
        <title>Emergence of the Ug99 lineage of the wheat stem rust pathogen through somatic hybridization.</title>
        <authorList>
            <person name="Li F."/>
            <person name="Upadhyaya N.M."/>
            <person name="Sperschneider J."/>
            <person name="Matny O."/>
            <person name="Nguyen-Phuc H."/>
            <person name="Mago R."/>
            <person name="Raley C."/>
            <person name="Miller M.E."/>
            <person name="Silverstein K.A.T."/>
            <person name="Henningsen E."/>
            <person name="Hirsch C.D."/>
            <person name="Visser B."/>
            <person name="Pretorius Z.A."/>
            <person name="Steffenson B.J."/>
            <person name="Schwessinger B."/>
            <person name="Dodds P.N."/>
            <person name="Figueroa M."/>
        </authorList>
    </citation>
    <scope>NUCLEOTIDE SEQUENCE [LARGE SCALE GENOMIC DNA]</scope>
    <source>
        <strain evidence="1 2">Ug99</strain>
    </source>
</reference>
<organism evidence="1 2">
    <name type="scientific">Puccinia graminis f. sp. tritici</name>
    <dbReference type="NCBI Taxonomy" id="56615"/>
    <lineage>
        <taxon>Eukaryota</taxon>
        <taxon>Fungi</taxon>
        <taxon>Dikarya</taxon>
        <taxon>Basidiomycota</taxon>
        <taxon>Pucciniomycotina</taxon>
        <taxon>Pucciniomycetes</taxon>
        <taxon>Pucciniales</taxon>
        <taxon>Pucciniaceae</taxon>
        <taxon>Puccinia</taxon>
    </lineage>
</organism>
<sequence length="176" mass="20015">MDINNLKTANTKALDATQEVKGTQFDAEKLRGLKDKKAKAIMGLIEKLISHMMESKVKPGQDYNQKFSGAEFNSKMKVLDSYLDKLYQKMILNENAQVKTISNSDVKPTDELELDEEKNVHQFLKTLFENDNKQIFLALDKIEKSTVQALEGLENAPKIPINHTIRTAFESLNLQI</sequence>
<gene>
    <name evidence="1" type="ORF">PGTUg99_035208</name>
</gene>
<comment type="caution">
    <text evidence="1">The sequence shown here is derived from an EMBL/GenBank/DDBJ whole genome shotgun (WGS) entry which is preliminary data.</text>
</comment>
<proteinExistence type="predicted"/>
<protein>
    <submittedName>
        <fullName evidence="1">Uncharacterized protein</fullName>
    </submittedName>
</protein>